<reference evidence="13" key="2">
    <citation type="journal article" date="2021" name="PeerJ">
        <title>Extensive microbial diversity within the chicken gut microbiome revealed by metagenomics and culture.</title>
        <authorList>
            <person name="Gilroy R."/>
            <person name="Ravi A."/>
            <person name="Getino M."/>
            <person name="Pursley I."/>
            <person name="Horton D.L."/>
            <person name="Alikhan N.F."/>
            <person name="Baker D."/>
            <person name="Gharbi K."/>
            <person name="Hall N."/>
            <person name="Watson M."/>
            <person name="Adriaenssens E.M."/>
            <person name="Foster-Nyarko E."/>
            <person name="Jarju S."/>
            <person name="Secka A."/>
            <person name="Antonio M."/>
            <person name="Oren A."/>
            <person name="Chaudhuri R.R."/>
            <person name="La Ragione R."/>
            <person name="Hildebrand F."/>
            <person name="Pallen M.J."/>
        </authorList>
    </citation>
    <scope>NUCLEOTIDE SEQUENCE</scope>
    <source>
        <strain evidence="13">ChiHjej13B12-12457</strain>
    </source>
</reference>
<evidence type="ECO:0000313" key="14">
    <source>
        <dbReference type="Proteomes" id="UP000886744"/>
    </source>
</evidence>
<evidence type="ECO:0000256" key="9">
    <source>
        <dbReference type="ARBA" id="ARBA00023264"/>
    </source>
</evidence>
<sequence length="230" mass="25679">MKIHKEGATTILMALIFAVLLGGTSRYFGAPPVLYWILFSIPMGLAVFFICFFREPKRTPTGDSRKITAPADGKVVIIQEVEEPEYFHGRRLQISVFMSFFDVHVNWAPVSGIISFYRYHRGTYLAAWHSKSSTKNERTTIVFKNEDGTEVLCRQIAGLFARRVVCYAEYEKPFKAGQQIGFIKFGSRADVFLPLGTKVNVAVGDKVRGAETVIAELAAPGTDANLNTNK</sequence>
<feature type="transmembrane region" description="Helical" evidence="12">
    <location>
        <begin position="34"/>
        <end position="53"/>
    </location>
</feature>
<evidence type="ECO:0000256" key="5">
    <source>
        <dbReference type="ARBA" id="ARBA00023136"/>
    </source>
</evidence>
<comment type="subunit">
    <text evidence="11">Heterodimer of a large membrane-associated beta subunit and a small pyruvoyl-containing alpha subunit.</text>
</comment>
<evidence type="ECO:0000256" key="2">
    <source>
        <dbReference type="ARBA" id="ARBA00022516"/>
    </source>
</evidence>
<evidence type="ECO:0000256" key="7">
    <source>
        <dbReference type="ARBA" id="ARBA00023209"/>
    </source>
</evidence>
<comment type="subcellular location">
    <subcellularLocation>
        <location evidence="11">Cell membrane</location>
        <topology evidence="11">Peripheral membrane protein</topology>
    </subcellularLocation>
</comment>
<feature type="active site" description="Schiff-base intermediate with substrate; via pyruvic acid" evidence="11">
    <location>
        <position position="187"/>
    </location>
</feature>
<keyword evidence="12" id="KW-0812">Transmembrane</keyword>
<keyword evidence="4 11" id="KW-0443">Lipid metabolism</keyword>
<comment type="PTM">
    <text evidence="11">Is synthesized initially as an inactive proenzyme. Formation of the active enzyme involves a self-maturation process in which the active site pyruvoyl group is generated from an internal serine residue via an autocatalytic post-translational modification. Two non-identical subunits are generated from the proenzyme in this reaction, and the pyruvate is formed at the N-terminus of the alpha chain, which is derived from the carboxyl end of the proenzyme. The post-translation cleavage follows an unusual pathway, termed non-hydrolytic serinolysis, in which the side chain hydroxyl group of the serine supplies its oxygen atom to form the C-terminus of the beta chain, while the remainder of the serine residue undergoes an oxidative deamination to produce ammonia and the pyruvoyl prosthetic group on the alpha chain.</text>
</comment>
<keyword evidence="10 11" id="KW-0670">Pyruvate</keyword>
<organism evidence="13 14">
    <name type="scientific">Candidatus Coprenecus avistercoris</name>
    <dbReference type="NCBI Taxonomy" id="2840730"/>
    <lineage>
        <taxon>Bacteria</taxon>
        <taxon>Pseudomonadati</taxon>
        <taxon>Bacteroidota</taxon>
        <taxon>Bacteroidia</taxon>
        <taxon>Bacteroidales</taxon>
        <taxon>Rikenellaceae</taxon>
        <taxon>Rikenellaceae incertae sedis</taxon>
        <taxon>Candidatus Coprenecus</taxon>
    </lineage>
</organism>
<keyword evidence="9 11" id="KW-1208">Phospholipid metabolism</keyword>
<dbReference type="PANTHER" id="PTHR35809:SF1">
    <property type="entry name" value="ARCHAETIDYLSERINE DECARBOXYLASE PROENZYME-RELATED"/>
    <property type="match status" value="1"/>
</dbReference>
<dbReference type="GO" id="GO:0004609">
    <property type="term" value="F:phosphatidylserine decarboxylase activity"/>
    <property type="evidence" value="ECO:0007669"/>
    <property type="project" value="UniProtKB-UniRule"/>
</dbReference>
<name>A0A9D1J7G4_9BACT</name>
<feature type="chain" id="PRO_5039775136" description="Phosphatidylserine decarboxylase beta chain" evidence="11">
    <location>
        <begin position="1"/>
        <end position="186"/>
    </location>
</feature>
<proteinExistence type="inferred from homology"/>
<evidence type="ECO:0000256" key="10">
    <source>
        <dbReference type="ARBA" id="ARBA00023317"/>
    </source>
</evidence>
<evidence type="ECO:0000256" key="6">
    <source>
        <dbReference type="ARBA" id="ARBA00023145"/>
    </source>
</evidence>
<dbReference type="HAMAP" id="MF_00664">
    <property type="entry name" value="PS_decarb_PSD_A"/>
    <property type="match status" value="1"/>
</dbReference>
<dbReference type="Pfam" id="PF02666">
    <property type="entry name" value="PS_Dcarbxylase"/>
    <property type="match status" value="1"/>
</dbReference>
<feature type="site" description="Cleavage (non-hydrolytic); by autocatalysis" evidence="11">
    <location>
        <begin position="186"/>
        <end position="187"/>
    </location>
</feature>
<dbReference type="InterPro" id="IPR033175">
    <property type="entry name" value="PSD-A"/>
</dbReference>
<dbReference type="AlphaFoldDB" id="A0A9D1J7G4"/>
<feature type="transmembrane region" description="Helical" evidence="12">
    <location>
        <begin position="7"/>
        <end position="28"/>
    </location>
</feature>
<evidence type="ECO:0000256" key="8">
    <source>
        <dbReference type="ARBA" id="ARBA00023239"/>
    </source>
</evidence>
<dbReference type="NCBIfam" id="NF003678">
    <property type="entry name" value="PRK05305.1-2"/>
    <property type="match status" value="1"/>
</dbReference>
<feature type="chain" id="PRO_5039775137" description="Phosphatidylserine decarboxylase alpha chain" evidence="11">
    <location>
        <begin position="187"/>
        <end position="230"/>
    </location>
</feature>
<comment type="caution">
    <text evidence="13">The sequence shown here is derived from an EMBL/GenBank/DDBJ whole genome shotgun (WGS) entry which is preliminary data.</text>
</comment>
<keyword evidence="2 11" id="KW-0444">Lipid biosynthesis</keyword>
<dbReference type="EC" id="4.1.1.65" evidence="11"/>
<dbReference type="Proteomes" id="UP000886744">
    <property type="component" value="Unassembled WGS sequence"/>
</dbReference>
<keyword evidence="3 11" id="KW-0210">Decarboxylase</keyword>
<accession>A0A9D1J7G4</accession>
<keyword evidence="12" id="KW-1133">Transmembrane helix</keyword>
<keyword evidence="8 11" id="KW-0456">Lyase</keyword>
<comment type="pathway">
    <text evidence="11">Phospholipid metabolism; phosphatidylethanolamine biosynthesis; phosphatidylethanolamine from CDP-diacylglycerol: step 2/2.</text>
</comment>
<evidence type="ECO:0000256" key="11">
    <source>
        <dbReference type="HAMAP-Rule" id="MF_00664"/>
    </source>
</evidence>
<protein>
    <recommendedName>
        <fullName evidence="11">Phosphatidylserine decarboxylase proenzyme</fullName>
        <ecNumber evidence="11">4.1.1.65</ecNumber>
    </recommendedName>
    <component>
        <recommendedName>
            <fullName evidence="11">Phosphatidylserine decarboxylase alpha chain</fullName>
        </recommendedName>
    </component>
    <component>
        <recommendedName>
            <fullName evidence="11">Phosphatidylserine decarboxylase beta chain</fullName>
        </recommendedName>
    </component>
</protein>
<feature type="modified residue" description="Pyruvic acid (Ser); by autocatalysis" evidence="11">
    <location>
        <position position="187"/>
    </location>
</feature>
<evidence type="ECO:0000313" key="13">
    <source>
        <dbReference type="EMBL" id="HIR63129.1"/>
    </source>
</evidence>
<reference evidence="13" key="1">
    <citation type="submission" date="2020-10" db="EMBL/GenBank/DDBJ databases">
        <authorList>
            <person name="Gilroy R."/>
        </authorList>
    </citation>
    <scope>NUCLEOTIDE SEQUENCE</scope>
    <source>
        <strain evidence="13">ChiHjej13B12-12457</strain>
    </source>
</reference>
<dbReference type="InterPro" id="IPR003817">
    <property type="entry name" value="PS_Dcarbxylase"/>
</dbReference>
<comment type="function">
    <text evidence="11">Catalyzes the formation of phosphatidylethanolamine (PtdEtn) from phosphatidylserine (PtdSer).</text>
</comment>
<evidence type="ECO:0000256" key="12">
    <source>
        <dbReference type="SAM" id="Phobius"/>
    </source>
</evidence>
<dbReference type="EMBL" id="DVHI01000077">
    <property type="protein sequence ID" value="HIR63129.1"/>
    <property type="molecule type" value="Genomic_DNA"/>
</dbReference>
<evidence type="ECO:0000256" key="3">
    <source>
        <dbReference type="ARBA" id="ARBA00022793"/>
    </source>
</evidence>
<evidence type="ECO:0000256" key="1">
    <source>
        <dbReference type="ARBA" id="ARBA00022475"/>
    </source>
</evidence>
<dbReference type="GO" id="GO:0005886">
    <property type="term" value="C:plasma membrane"/>
    <property type="evidence" value="ECO:0007669"/>
    <property type="project" value="UniProtKB-SubCell"/>
</dbReference>
<comment type="similarity">
    <text evidence="11">Belongs to the phosphatidylserine decarboxylase family. PSD-A subfamily.</text>
</comment>
<keyword evidence="5 11" id="KW-0472">Membrane</keyword>
<gene>
    <name evidence="11" type="primary">psd</name>
    <name evidence="13" type="ORF">IAC94_06380</name>
</gene>
<keyword evidence="7 11" id="KW-0594">Phospholipid biosynthesis</keyword>
<comment type="catalytic activity">
    <reaction evidence="11">
        <text>a 1,2-diacyl-sn-glycero-3-phospho-L-serine + H(+) = a 1,2-diacyl-sn-glycero-3-phosphoethanolamine + CO2</text>
        <dbReference type="Rhea" id="RHEA:20828"/>
        <dbReference type="ChEBI" id="CHEBI:15378"/>
        <dbReference type="ChEBI" id="CHEBI:16526"/>
        <dbReference type="ChEBI" id="CHEBI:57262"/>
        <dbReference type="ChEBI" id="CHEBI:64612"/>
        <dbReference type="EC" id="4.1.1.65"/>
    </reaction>
</comment>
<keyword evidence="6 11" id="KW-0865">Zymogen</keyword>
<comment type="cofactor">
    <cofactor evidence="11">
        <name>pyruvate</name>
        <dbReference type="ChEBI" id="CHEBI:15361"/>
    </cofactor>
    <text evidence="11">Binds 1 pyruvoyl group covalently per subunit.</text>
</comment>
<keyword evidence="1 11" id="KW-1003">Cell membrane</keyword>
<dbReference type="PANTHER" id="PTHR35809">
    <property type="entry name" value="ARCHAETIDYLSERINE DECARBOXYLASE PROENZYME-RELATED"/>
    <property type="match status" value="1"/>
</dbReference>
<dbReference type="GO" id="GO:0006646">
    <property type="term" value="P:phosphatidylethanolamine biosynthetic process"/>
    <property type="evidence" value="ECO:0007669"/>
    <property type="project" value="UniProtKB-UniRule"/>
</dbReference>
<evidence type="ECO:0000256" key="4">
    <source>
        <dbReference type="ARBA" id="ARBA00023098"/>
    </source>
</evidence>